<evidence type="ECO:0000313" key="13">
    <source>
        <dbReference type="Proteomes" id="UP000199564"/>
    </source>
</evidence>
<evidence type="ECO:0000256" key="3">
    <source>
        <dbReference type="ARBA" id="ARBA00022553"/>
    </source>
</evidence>
<feature type="domain" description="Histidine kinase" evidence="11">
    <location>
        <begin position="427"/>
        <end position="645"/>
    </location>
</feature>
<gene>
    <name evidence="12" type="ORF">SAMN04488519_11336</name>
</gene>
<dbReference type="PROSITE" id="PS50005">
    <property type="entry name" value="TPR"/>
    <property type="match status" value="1"/>
</dbReference>
<keyword evidence="8" id="KW-0175">Coiled coil</keyword>
<dbReference type="EMBL" id="FOVW01000013">
    <property type="protein sequence ID" value="SFO74719.1"/>
    <property type="molecule type" value="Genomic_DNA"/>
</dbReference>
<dbReference type="EC" id="2.7.13.3" evidence="2"/>
<evidence type="ECO:0000256" key="4">
    <source>
        <dbReference type="ARBA" id="ARBA00022679"/>
    </source>
</evidence>
<organism evidence="12 13">
    <name type="scientific">Algoriphagus ornithinivorans</name>
    <dbReference type="NCBI Taxonomy" id="226506"/>
    <lineage>
        <taxon>Bacteria</taxon>
        <taxon>Pseudomonadati</taxon>
        <taxon>Bacteroidota</taxon>
        <taxon>Cytophagia</taxon>
        <taxon>Cytophagales</taxon>
        <taxon>Cyclobacteriaceae</taxon>
        <taxon>Algoriphagus</taxon>
    </lineage>
</organism>
<keyword evidence="9" id="KW-0472">Membrane</keyword>
<dbReference type="STRING" id="226506.SAMN04488519_11336"/>
<dbReference type="SUPFAM" id="SSF55874">
    <property type="entry name" value="ATPase domain of HSP90 chaperone/DNA topoisomerase II/histidine kinase"/>
    <property type="match status" value="1"/>
</dbReference>
<keyword evidence="7" id="KW-0802">TPR repeat</keyword>
<dbReference type="PROSITE" id="PS50109">
    <property type="entry name" value="HIS_KIN"/>
    <property type="match status" value="1"/>
</dbReference>
<evidence type="ECO:0000313" key="12">
    <source>
        <dbReference type="EMBL" id="SFO74719.1"/>
    </source>
</evidence>
<dbReference type="SMART" id="SM00028">
    <property type="entry name" value="TPR"/>
    <property type="match status" value="5"/>
</dbReference>
<dbReference type="RefSeq" id="WP_091655553.1">
    <property type="nucleotide sequence ID" value="NZ_FOVW01000013.1"/>
</dbReference>
<dbReference type="Pfam" id="PF13181">
    <property type="entry name" value="TPR_8"/>
    <property type="match status" value="2"/>
</dbReference>
<dbReference type="InterPro" id="IPR004358">
    <property type="entry name" value="Sig_transdc_His_kin-like_C"/>
</dbReference>
<comment type="catalytic activity">
    <reaction evidence="1">
        <text>ATP + protein L-histidine = ADP + protein N-phospho-L-histidine.</text>
        <dbReference type="EC" id="2.7.13.3"/>
    </reaction>
</comment>
<dbReference type="InterPro" id="IPR003594">
    <property type="entry name" value="HATPase_dom"/>
</dbReference>
<evidence type="ECO:0000259" key="11">
    <source>
        <dbReference type="PROSITE" id="PS50109"/>
    </source>
</evidence>
<keyword evidence="9" id="KW-0812">Transmembrane</keyword>
<dbReference type="GO" id="GO:0016036">
    <property type="term" value="P:cellular response to phosphate starvation"/>
    <property type="evidence" value="ECO:0007669"/>
    <property type="project" value="TreeGrafter"/>
</dbReference>
<dbReference type="InterPro" id="IPR019734">
    <property type="entry name" value="TPR_rpt"/>
</dbReference>
<feature type="transmembrane region" description="Helical" evidence="9">
    <location>
        <begin position="361"/>
        <end position="382"/>
    </location>
</feature>
<accession>A0A1I5JPR9</accession>
<evidence type="ECO:0000256" key="2">
    <source>
        <dbReference type="ARBA" id="ARBA00012438"/>
    </source>
</evidence>
<dbReference type="Pfam" id="PF13424">
    <property type="entry name" value="TPR_12"/>
    <property type="match status" value="1"/>
</dbReference>
<sequence>MKKLRLFCVPLFSFFLLVSAALAQNASIDSLKNSLSISEGKDRLDVLVELAFSLREISQAEALVYALEAEKLAQDLNDLSAESQATEHISWIYYRQGLWQKAFDFAKESYQLAREANDLTQVARVLNNMGALYYEQQNYLMAIDHYKDAFLISREASDVYTQIRSLNNVAVNYSLLENYDSALFYAKKAIHVNEENGSPYLPSFSYRVIGDILFQKGDLDSAQLIYEKSLDMARQKGTSAFMASLLHRLGSTYFLLGKNIQAEKILEEGIAISSKNNFRDELAKSHKYMAQVMAEKGEIDLAFQHMNTYSKINDSLVDKSNRDRIALMQGMFQQNLEKSELELLKAQNENQANRLAFINRVVWIISICGGLIIALLVWLFNLKRNVDKYNRELIIQQNKIEEQNRHLEQSAKQLEEINQTKNKLFSILGHDLRGPVGQLKTIIDITVNNQLSQSEFEELLPTMKRDLDSVHFTLSNTLRWSTAQMEGFTVNPTKVNLRTIVDATLSLLDAQLKAKQIEILVEMPEHLEVCLDKDLMEVIVRNILNNAIKYSEKGNKILVTVTENQGVLEWCVKDEGIGMSEGQIQKILSDEYSITNSRLGTNNEKGSGLGLQVCKEFIRLINGELSIESEPNKGSKVCVNIPVEVLESNRELVNS</sequence>
<dbReference type="SUPFAM" id="SSF48452">
    <property type="entry name" value="TPR-like"/>
    <property type="match status" value="2"/>
</dbReference>
<feature type="signal peptide" evidence="10">
    <location>
        <begin position="1"/>
        <end position="23"/>
    </location>
</feature>
<evidence type="ECO:0000256" key="5">
    <source>
        <dbReference type="ARBA" id="ARBA00022777"/>
    </source>
</evidence>
<dbReference type="GO" id="GO:0005886">
    <property type="term" value="C:plasma membrane"/>
    <property type="evidence" value="ECO:0007669"/>
    <property type="project" value="TreeGrafter"/>
</dbReference>
<evidence type="ECO:0000256" key="8">
    <source>
        <dbReference type="SAM" id="Coils"/>
    </source>
</evidence>
<dbReference type="InterPro" id="IPR011990">
    <property type="entry name" value="TPR-like_helical_dom_sf"/>
</dbReference>
<dbReference type="Gene3D" id="3.30.565.10">
    <property type="entry name" value="Histidine kinase-like ATPase, C-terminal domain"/>
    <property type="match status" value="1"/>
</dbReference>
<evidence type="ECO:0000256" key="7">
    <source>
        <dbReference type="PROSITE-ProRule" id="PRU00339"/>
    </source>
</evidence>
<keyword evidence="6" id="KW-0902">Two-component regulatory system</keyword>
<dbReference type="Pfam" id="PF02518">
    <property type="entry name" value="HATPase_c"/>
    <property type="match status" value="1"/>
</dbReference>
<dbReference type="InterPro" id="IPR050351">
    <property type="entry name" value="BphY/WalK/GraS-like"/>
</dbReference>
<dbReference type="InterPro" id="IPR036097">
    <property type="entry name" value="HisK_dim/P_sf"/>
</dbReference>
<keyword evidence="9" id="KW-1133">Transmembrane helix</keyword>
<dbReference type="Gene3D" id="1.10.287.130">
    <property type="match status" value="1"/>
</dbReference>
<evidence type="ECO:0000256" key="9">
    <source>
        <dbReference type="SAM" id="Phobius"/>
    </source>
</evidence>
<keyword evidence="4" id="KW-0808">Transferase</keyword>
<feature type="repeat" description="TPR" evidence="7">
    <location>
        <begin position="123"/>
        <end position="156"/>
    </location>
</feature>
<dbReference type="PANTHER" id="PTHR45453">
    <property type="entry name" value="PHOSPHATE REGULON SENSOR PROTEIN PHOR"/>
    <property type="match status" value="1"/>
</dbReference>
<proteinExistence type="predicted"/>
<dbReference type="GO" id="GO:0004721">
    <property type="term" value="F:phosphoprotein phosphatase activity"/>
    <property type="evidence" value="ECO:0007669"/>
    <property type="project" value="TreeGrafter"/>
</dbReference>
<dbReference type="SUPFAM" id="SSF47384">
    <property type="entry name" value="Homodimeric domain of signal transducing histidine kinase"/>
    <property type="match status" value="1"/>
</dbReference>
<dbReference type="PRINTS" id="PR00344">
    <property type="entry name" value="BCTRLSENSOR"/>
</dbReference>
<keyword evidence="10" id="KW-0732">Signal</keyword>
<name>A0A1I5JPR9_9BACT</name>
<reference evidence="13" key="1">
    <citation type="submission" date="2016-10" db="EMBL/GenBank/DDBJ databases">
        <authorList>
            <person name="Varghese N."/>
            <person name="Submissions S."/>
        </authorList>
    </citation>
    <scope>NUCLEOTIDE SEQUENCE [LARGE SCALE GENOMIC DNA]</scope>
    <source>
        <strain evidence="13">DSM 15282</strain>
    </source>
</reference>
<feature type="coiled-coil region" evidence="8">
    <location>
        <begin position="379"/>
        <end position="424"/>
    </location>
</feature>
<dbReference type="AlphaFoldDB" id="A0A1I5JPR9"/>
<dbReference type="Proteomes" id="UP000199564">
    <property type="component" value="Unassembled WGS sequence"/>
</dbReference>
<feature type="chain" id="PRO_5011521842" description="histidine kinase" evidence="10">
    <location>
        <begin position="24"/>
        <end position="655"/>
    </location>
</feature>
<keyword evidence="3" id="KW-0597">Phosphoprotein</keyword>
<evidence type="ECO:0000256" key="6">
    <source>
        <dbReference type="ARBA" id="ARBA00023012"/>
    </source>
</evidence>
<dbReference type="InterPro" id="IPR005467">
    <property type="entry name" value="His_kinase_dom"/>
</dbReference>
<dbReference type="SMART" id="SM00387">
    <property type="entry name" value="HATPase_c"/>
    <property type="match status" value="1"/>
</dbReference>
<evidence type="ECO:0000256" key="10">
    <source>
        <dbReference type="SAM" id="SignalP"/>
    </source>
</evidence>
<evidence type="ECO:0000256" key="1">
    <source>
        <dbReference type="ARBA" id="ARBA00000085"/>
    </source>
</evidence>
<protein>
    <recommendedName>
        <fullName evidence="2">histidine kinase</fullName>
        <ecNumber evidence="2">2.7.13.3</ecNumber>
    </recommendedName>
</protein>
<dbReference type="Gene3D" id="1.25.40.10">
    <property type="entry name" value="Tetratricopeptide repeat domain"/>
    <property type="match status" value="1"/>
</dbReference>
<keyword evidence="13" id="KW-1185">Reference proteome</keyword>
<dbReference type="PANTHER" id="PTHR45453:SF1">
    <property type="entry name" value="PHOSPHATE REGULON SENSOR PROTEIN PHOR"/>
    <property type="match status" value="1"/>
</dbReference>
<dbReference type="GO" id="GO:0000155">
    <property type="term" value="F:phosphorelay sensor kinase activity"/>
    <property type="evidence" value="ECO:0007669"/>
    <property type="project" value="InterPro"/>
</dbReference>
<keyword evidence="5 12" id="KW-0418">Kinase</keyword>
<dbReference type="InterPro" id="IPR036890">
    <property type="entry name" value="HATPase_C_sf"/>
</dbReference>